<evidence type="ECO:0000313" key="2">
    <source>
        <dbReference type="EMBL" id="SDB43698.1"/>
    </source>
</evidence>
<protein>
    <submittedName>
        <fullName evidence="2">Putative spermidine/putrescine transport system substrate-binding protein</fullName>
    </submittedName>
</protein>
<dbReference type="RefSeq" id="WP_175478511.1">
    <property type="nucleotide sequence ID" value="NZ_FMXQ01000007.1"/>
</dbReference>
<keyword evidence="1" id="KW-0732">Signal</keyword>
<proteinExistence type="predicted"/>
<evidence type="ECO:0000313" key="3">
    <source>
        <dbReference type="Proteomes" id="UP000199071"/>
    </source>
</evidence>
<dbReference type="PANTHER" id="PTHR30006:SF2">
    <property type="entry name" value="ABC TRANSPORTER SUBSTRATE-BINDING PROTEIN"/>
    <property type="match status" value="1"/>
</dbReference>
<name>A0A1G6DEY9_9HYPH</name>
<dbReference type="SUPFAM" id="SSF53850">
    <property type="entry name" value="Periplasmic binding protein-like II"/>
    <property type="match status" value="1"/>
</dbReference>
<gene>
    <name evidence="2" type="ORF">SAMN02982931_03297</name>
</gene>
<reference evidence="2 3" key="1">
    <citation type="submission" date="2016-10" db="EMBL/GenBank/DDBJ databases">
        <authorList>
            <person name="de Groot N.N."/>
        </authorList>
    </citation>
    <scope>NUCLEOTIDE SEQUENCE [LARGE SCALE GENOMIC DNA]</scope>
    <source>
        <strain evidence="2 3">ATCC 35022</strain>
    </source>
</reference>
<dbReference type="GO" id="GO:0030288">
    <property type="term" value="C:outer membrane-bounded periplasmic space"/>
    <property type="evidence" value="ECO:0007669"/>
    <property type="project" value="TreeGrafter"/>
</dbReference>
<evidence type="ECO:0000256" key="1">
    <source>
        <dbReference type="ARBA" id="ARBA00022729"/>
    </source>
</evidence>
<keyword evidence="3" id="KW-1185">Reference proteome</keyword>
<dbReference type="Proteomes" id="UP000199071">
    <property type="component" value="Unassembled WGS sequence"/>
</dbReference>
<dbReference type="GO" id="GO:0015888">
    <property type="term" value="P:thiamine transport"/>
    <property type="evidence" value="ECO:0007669"/>
    <property type="project" value="TreeGrafter"/>
</dbReference>
<accession>A0A1G6DEY9</accession>
<dbReference type="PANTHER" id="PTHR30006">
    <property type="entry name" value="THIAMINE-BINDING PERIPLASMIC PROTEIN-RELATED"/>
    <property type="match status" value="1"/>
</dbReference>
<sequence>MAPVAATVLIGGVELAAAQSYELIEAAREEGTVTTVALPHDWCGYGDIIQAFTDKYGIEVHETAPEASSMEQLDAIRASATNAGEDAPDVVDLALSFAQSAQDEGLLAPFKVGTWDSIPAAVKDAEGHWYGDYYGVIAFEVNTDVVKTLPEDWADLLGEEYKGAVALSGDPRTSAQAALSVYAAGLATGADDDGEAVAKAGLGFFADLNAAGNFVPEAGTAASLIEGKTPIVIRWDYVALADRDSVDEPKIEVVVPKSGVVARPYVQAISAHAPHPNAAKLWMEYLYSDDGQLGWLKGSCHPIRFDDLVNHDKVPDAIADKLPPADAYADVVFPSIEDLGAANLTISEEWDDTVGAGVN</sequence>
<dbReference type="GO" id="GO:0030976">
    <property type="term" value="F:thiamine pyrophosphate binding"/>
    <property type="evidence" value="ECO:0007669"/>
    <property type="project" value="TreeGrafter"/>
</dbReference>
<organism evidence="2 3">
    <name type="scientific">Bauldia litoralis</name>
    <dbReference type="NCBI Taxonomy" id="665467"/>
    <lineage>
        <taxon>Bacteria</taxon>
        <taxon>Pseudomonadati</taxon>
        <taxon>Pseudomonadota</taxon>
        <taxon>Alphaproteobacteria</taxon>
        <taxon>Hyphomicrobiales</taxon>
        <taxon>Kaistiaceae</taxon>
        <taxon>Bauldia</taxon>
    </lineage>
</organism>
<dbReference type="STRING" id="665467.SAMN02982931_03297"/>
<dbReference type="Pfam" id="PF13343">
    <property type="entry name" value="SBP_bac_6"/>
    <property type="match status" value="1"/>
</dbReference>
<dbReference type="GO" id="GO:0030975">
    <property type="term" value="F:thiamine binding"/>
    <property type="evidence" value="ECO:0007669"/>
    <property type="project" value="TreeGrafter"/>
</dbReference>
<dbReference type="Gene3D" id="3.40.190.10">
    <property type="entry name" value="Periplasmic binding protein-like II"/>
    <property type="match status" value="2"/>
</dbReference>
<dbReference type="EMBL" id="FMXQ01000007">
    <property type="protein sequence ID" value="SDB43698.1"/>
    <property type="molecule type" value="Genomic_DNA"/>
</dbReference>
<dbReference type="AlphaFoldDB" id="A0A1G6DEY9"/>